<dbReference type="AlphaFoldDB" id="A0A1I7UIP0"/>
<dbReference type="InterPro" id="IPR036388">
    <property type="entry name" value="WH-like_DNA-bd_sf"/>
</dbReference>
<dbReference type="PROSITE" id="PS50061">
    <property type="entry name" value="ETS_DOMAIN_3"/>
    <property type="match status" value="1"/>
</dbReference>
<dbReference type="Proteomes" id="UP000095282">
    <property type="component" value="Unplaced"/>
</dbReference>
<protein>
    <submittedName>
        <fullName evidence="5">ETS domain-containing protein</fullName>
    </submittedName>
</protein>
<proteinExistence type="inferred from homology"/>
<dbReference type="GO" id="GO:0003700">
    <property type="term" value="F:DNA-binding transcription factor activity"/>
    <property type="evidence" value="ECO:0007669"/>
    <property type="project" value="InterPro"/>
</dbReference>
<accession>A0A1I7UIP0</accession>
<keyword evidence="2" id="KW-0539">Nucleus</keyword>
<name>A0A1I7UIP0_9PELO</name>
<dbReference type="SUPFAM" id="SSF46785">
    <property type="entry name" value="Winged helix' DNA-binding domain"/>
    <property type="match status" value="1"/>
</dbReference>
<keyword evidence="2" id="KW-0238">DNA-binding</keyword>
<dbReference type="GO" id="GO:0043565">
    <property type="term" value="F:sequence-specific DNA binding"/>
    <property type="evidence" value="ECO:0007669"/>
    <property type="project" value="InterPro"/>
</dbReference>
<comment type="similarity">
    <text evidence="1 2">Belongs to the ETS family.</text>
</comment>
<dbReference type="GO" id="GO:0005634">
    <property type="term" value="C:nucleus"/>
    <property type="evidence" value="ECO:0007669"/>
    <property type="project" value="UniProtKB-SubCell"/>
</dbReference>
<evidence type="ECO:0000313" key="4">
    <source>
        <dbReference type="Proteomes" id="UP000095282"/>
    </source>
</evidence>
<dbReference type="WBParaSite" id="Csp11.Scaffold629.g9708.t1">
    <property type="protein sequence ID" value="Csp11.Scaffold629.g9708.t1"/>
    <property type="gene ID" value="Csp11.Scaffold629.g9708"/>
</dbReference>
<keyword evidence="4" id="KW-1185">Reference proteome</keyword>
<sequence>MGYPKESFHPMPPFTTFPMFQLPIYSRMRRKYLPPIVTFKQSTSTPCPMPPRKPRSRNTLLFFIKTLLDGGDHSDVIVWTEELTFQIRNQKKFTKMYGEHTGNTGINFELIMRIFRSYGSKGLIRKIAGFQNCWRIVDKSIFSPPKKEDPVAQMVRMLSQPKVQTQISDAVKEFDRYLEMFPFVTNLNLTIEEKISFFNSTKDINPDFFKN</sequence>
<dbReference type="eggNOG" id="KOG3806">
    <property type="taxonomic scope" value="Eukaryota"/>
</dbReference>
<dbReference type="InterPro" id="IPR000418">
    <property type="entry name" value="Ets_dom"/>
</dbReference>
<organism evidence="4 5">
    <name type="scientific">Caenorhabditis tropicalis</name>
    <dbReference type="NCBI Taxonomy" id="1561998"/>
    <lineage>
        <taxon>Eukaryota</taxon>
        <taxon>Metazoa</taxon>
        <taxon>Ecdysozoa</taxon>
        <taxon>Nematoda</taxon>
        <taxon>Chromadorea</taxon>
        <taxon>Rhabditida</taxon>
        <taxon>Rhabditina</taxon>
        <taxon>Rhabditomorpha</taxon>
        <taxon>Rhabditoidea</taxon>
        <taxon>Rhabditidae</taxon>
        <taxon>Peloderinae</taxon>
        <taxon>Caenorhabditis</taxon>
    </lineage>
</organism>
<evidence type="ECO:0000313" key="5">
    <source>
        <dbReference type="WBParaSite" id="Csp11.Scaffold629.g9708.t1"/>
    </source>
</evidence>
<dbReference type="InterPro" id="IPR036390">
    <property type="entry name" value="WH_DNA-bd_sf"/>
</dbReference>
<evidence type="ECO:0000256" key="1">
    <source>
        <dbReference type="ARBA" id="ARBA00005562"/>
    </source>
</evidence>
<comment type="subcellular location">
    <subcellularLocation>
        <location evidence="2">Nucleus</location>
    </subcellularLocation>
</comment>
<reference evidence="5" key="1">
    <citation type="submission" date="2016-11" db="UniProtKB">
        <authorList>
            <consortium name="WormBaseParasite"/>
        </authorList>
    </citation>
    <scope>IDENTIFICATION</scope>
</reference>
<feature type="domain" description="ETS" evidence="3">
    <location>
        <begin position="58"/>
        <end position="137"/>
    </location>
</feature>
<evidence type="ECO:0000259" key="3">
    <source>
        <dbReference type="PROSITE" id="PS50061"/>
    </source>
</evidence>
<dbReference type="Pfam" id="PF00178">
    <property type="entry name" value="Ets"/>
    <property type="match status" value="1"/>
</dbReference>
<evidence type="ECO:0000256" key="2">
    <source>
        <dbReference type="RuleBase" id="RU004019"/>
    </source>
</evidence>
<dbReference type="Gene3D" id="1.10.10.10">
    <property type="entry name" value="Winged helix-like DNA-binding domain superfamily/Winged helix DNA-binding domain"/>
    <property type="match status" value="1"/>
</dbReference>
<dbReference type="SMART" id="SM00413">
    <property type="entry name" value="ETS"/>
    <property type="match status" value="1"/>
</dbReference>